<reference evidence="1 2" key="1">
    <citation type="submission" date="2012-06" db="EMBL/GenBank/DDBJ databases">
        <title>Draft Genome Sequence of Lactobacillus pasteurii CRBIP 24.76T.</title>
        <authorList>
            <person name="Cousin S."/>
            <person name="Bouchier C."/>
            <person name="Loux V."/>
            <person name="Ma L."/>
            <person name="Creno S."/>
            <person name="Bizet C."/>
            <person name="Clermont D."/>
        </authorList>
    </citation>
    <scope>NUCLEOTIDE SEQUENCE [LARGE SCALE GENOMIC DNA]</scope>
    <source>
        <strain evidence="2">CRBIP 24.76T</strain>
    </source>
</reference>
<dbReference type="EMBL" id="CAKD01000024">
    <property type="protein sequence ID" value="CCI85961.1"/>
    <property type="molecule type" value="Genomic_DNA"/>
</dbReference>
<organism evidence="1 2">
    <name type="scientific">Lactobacillus pasteurii DSM 23907 = CRBIP 24.76</name>
    <dbReference type="NCBI Taxonomy" id="1423790"/>
    <lineage>
        <taxon>Bacteria</taxon>
        <taxon>Bacillati</taxon>
        <taxon>Bacillota</taxon>
        <taxon>Bacilli</taxon>
        <taxon>Lactobacillales</taxon>
        <taxon>Lactobacillaceae</taxon>
        <taxon>Lactobacillus</taxon>
    </lineage>
</organism>
<accession>I7LBW7</accession>
<gene>
    <name evidence="1" type="ORF">BN53_07695</name>
</gene>
<evidence type="ECO:0000313" key="2">
    <source>
        <dbReference type="Proteomes" id="UP000009311"/>
    </source>
</evidence>
<comment type="caution">
    <text evidence="1">The sequence shown here is derived from an EMBL/GenBank/DDBJ whole genome shotgun (WGS) entry which is preliminary data.</text>
</comment>
<keyword evidence="2" id="KW-1185">Reference proteome</keyword>
<dbReference type="eggNOG" id="ENOG5030AB1">
    <property type="taxonomic scope" value="Bacteria"/>
</dbReference>
<dbReference type="AlphaFoldDB" id="I7LBW7"/>
<dbReference type="Proteomes" id="UP000009311">
    <property type="component" value="Unassembled WGS sequence"/>
</dbReference>
<proteinExistence type="predicted"/>
<protein>
    <submittedName>
        <fullName evidence="1">Uncharacterized protein</fullName>
    </submittedName>
</protein>
<dbReference type="RefSeq" id="WP_009560526.1">
    <property type="nucleotide sequence ID" value="NZ_AYZN01000001.1"/>
</dbReference>
<sequence length="94" mass="11080">MTLNNFLELIRNINQNSTFYVKVDQKQLPLSKFTLSSSESYFSVGQNPMTKQKFIRLIKQIYRTSLPLYVNYDNRKIPIYGLQISIELGRIILM</sequence>
<dbReference type="PATRIC" id="fig|1423790.3.peg.558"/>
<evidence type="ECO:0000313" key="1">
    <source>
        <dbReference type="EMBL" id="CCI85961.1"/>
    </source>
</evidence>
<name>I7LBW7_9LACO</name>
<dbReference type="OrthoDB" id="2323404at2"/>